<organism evidence="7 8">
    <name type="scientific">Irregularibacter muris</name>
    <dbReference type="NCBI Taxonomy" id="1796619"/>
    <lineage>
        <taxon>Bacteria</taxon>
        <taxon>Bacillati</taxon>
        <taxon>Bacillota</taxon>
        <taxon>Clostridia</taxon>
        <taxon>Eubacteriales</taxon>
        <taxon>Eubacteriaceae</taxon>
        <taxon>Irregularibacter</taxon>
    </lineage>
</organism>
<keyword evidence="2" id="KW-0479">Metal-binding</keyword>
<comment type="subunit">
    <text evidence="1">Monomer.</text>
</comment>
<dbReference type="InterPro" id="IPR050926">
    <property type="entry name" value="Aconitase/IPM_isomerase"/>
</dbReference>
<dbReference type="InterPro" id="IPR001030">
    <property type="entry name" value="Acoase/IPM_deHydtase_lsu_aba"/>
</dbReference>
<dbReference type="GO" id="GO:0051539">
    <property type="term" value="F:4 iron, 4 sulfur cluster binding"/>
    <property type="evidence" value="ECO:0007669"/>
    <property type="project" value="TreeGrafter"/>
</dbReference>
<evidence type="ECO:0000313" key="8">
    <source>
        <dbReference type="Proteomes" id="UP001205748"/>
    </source>
</evidence>
<dbReference type="Proteomes" id="UP001205748">
    <property type="component" value="Unassembled WGS sequence"/>
</dbReference>
<sequence length="745" mass="82092">MIRLIDKGIFLTPEGKIIYPGEQWKREYAQHTMAYQVMKAHNQGKSMEKLQLKFDALVSPDNNYVSILQTASASGIKEFPVPYVLSNCHNTLCAVGGTINEDDHVFGLDNVKKYGGIFLPPYKAVLHQYMREMMAGCGKMILGSDSHTRYGVLGTLAIGEGGGEIVKQLLSQTYDIPRPPVIAVKLIGKPRPGVGPMDVALTLIGATFKNGFNKNKILEFVGEGISNLTVEYRMGIDVMTTESGALSSIWCTDEKVQDYLSLHGRGDQYREMKPKADAYYDGLIEIDLSKVECMMALPYHPSNVLSIHEFNKNPQKYLEEVEEAGQKIKGEDHPPFALMSKLQQGKVHVDQALVSGCSGGLFENIAAMADILKGTVLGGDASALGINPASQPIFSELARQGIMSELISAGATIRPCICGPCFGVTDVPADNQLSIRHVTRNYPNREGSKPGKGQMAAAILMDARSIAATVGNKGYITPASDLQIEYSHYEYHYDTNYYKGQVYDNFNKADRDVQVRKGPNIEDWPNFYPPNQHLILKVVGVYRDSVTTDDLSPSGDAVAYRSNPTKLATFTMRNKDTGYVPRSKAVLQQEISRREKQPIQDEKWKDILEKVCTNLGCSLEDMTIGSVLVGNQIGDGSSREQAASSQKILGGVANIAREFATKRYRSNLINWGLFPIILEDIEEIQEGEVLLIRNIPQIIEQAGQPIPIEILGKDKIVLGNMGEMTQDEKGILSSGCLINYNRMGV</sequence>
<dbReference type="Pfam" id="PF00694">
    <property type="entry name" value="Aconitase_C"/>
    <property type="match status" value="1"/>
</dbReference>
<evidence type="ECO:0000259" key="6">
    <source>
        <dbReference type="Pfam" id="PF00694"/>
    </source>
</evidence>
<dbReference type="SUPFAM" id="SSF53732">
    <property type="entry name" value="Aconitase iron-sulfur domain"/>
    <property type="match status" value="1"/>
</dbReference>
<dbReference type="InterPro" id="IPR015931">
    <property type="entry name" value="Acnase/IPM_dHydase_lsu_aba_1/3"/>
</dbReference>
<dbReference type="EMBL" id="JANKAS010000007">
    <property type="protein sequence ID" value="MCR1899131.1"/>
    <property type="molecule type" value="Genomic_DNA"/>
</dbReference>
<dbReference type="GO" id="GO:0003994">
    <property type="term" value="F:aconitate hydratase activity"/>
    <property type="evidence" value="ECO:0007669"/>
    <property type="project" value="TreeGrafter"/>
</dbReference>
<dbReference type="NCBIfam" id="NF008503">
    <property type="entry name" value="PRK11413.1"/>
    <property type="match status" value="1"/>
</dbReference>
<dbReference type="AlphaFoldDB" id="A0AAE3KZT4"/>
<dbReference type="PANTHER" id="PTHR43160:SF3">
    <property type="entry name" value="ACONITATE HYDRATASE, MITOCHONDRIAL"/>
    <property type="match status" value="1"/>
</dbReference>
<keyword evidence="3" id="KW-0408">Iron</keyword>
<proteinExistence type="predicted"/>
<dbReference type="GO" id="GO:0005829">
    <property type="term" value="C:cytosol"/>
    <property type="evidence" value="ECO:0007669"/>
    <property type="project" value="TreeGrafter"/>
</dbReference>
<feature type="domain" description="Aconitase A/isopropylmalate dehydratase small subunit swivel" evidence="6">
    <location>
        <begin position="627"/>
        <end position="678"/>
    </location>
</feature>
<feature type="domain" description="Aconitase/3-isopropylmalate dehydratase large subunit alpha/beta/alpha" evidence="5">
    <location>
        <begin position="38"/>
        <end position="467"/>
    </location>
</feature>
<dbReference type="Gene3D" id="3.30.499.10">
    <property type="entry name" value="Aconitase, domain 3"/>
    <property type="match status" value="2"/>
</dbReference>
<evidence type="ECO:0000256" key="2">
    <source>
        <dbReference type="ARBA" id="ARBA00022723"/>
    </source>
</evidence>
<dbReference type="RefSeq" id="WP_257531160.1">
    <property type="nucleotide sequence ID" value="NZ_JANKAS010000007.1"/>
</dbReference>
<dbReference type="Pfam" id="PF00330">
    <property type="entry name" value="Aconitase"/>
    <property type="match status" value="1"/>
</dbReference>
<evidence type="ECO:0000313" key="7">
    <source>
        <dbReference type="EMBL" id="MCR1899131.1"/>
    </source>
</evidence>
<accession>A0AAE3KZT4</accession>
<dbReference type="Gene3D" id="3.20.19.10">
    <property type="entry name" value="Aconitase, domain 4"/>
    <property type="match status" value="1"/>
</dbReference>
<dbReference type="InterPro" id="IPR000573">
    <property type="entry name" value="AconitaseA/IPMdHydase_ssu_swvl"/>
</dbReference>
<evidence type="ECO:0000256" key="1">
    <source>
        <dbReference type="ARBA" id="ARBA00011245"/>
    </source>
</evidence>
<evidence type="ECO:0000259" key="5">
    <source>
        <dbReference type="Pfam" id="PF00330"/>
    </source>
</evidence>
<keyword evidence="8" id="KW-1185">Reference proteome</keyword>
<reference evidence="7" key="1">
    <citation type="submission" date="2022-07" db="EMBL/GenBank/DDBJ databases">
        <title>Enhanced cultured diversity of the mouse gut microbiota enables custom-made synthetic communities.</title>
        <authorList>
            <person name="Afrizal A."/>
        </authorList>
    </citation>
    <scope>NUCLEOTIDE SEQUENCE</scope>
    <source>
        <strain evidence="7">DSM 28593</strain>
    </source>
</reference>
<dbReference type="InterPro" id="IPR036008">
    <property type="entry name" value="Aconitase_4Fe-4S_dom"/>
</dbReference>
<evidence type="ECO:0000256" key="3">
    <source>
        <dbReference type="ARBA" id="ARBA00023004"/>
    </source>
</evidence>
<name>A0AAE3KZT4_9FIRM</name>
<dbReference type="SUPFAM" id="SSF52016">
    <property type="entry name" value="LeuD/IlvD-like"/>
    <property type="match status" value="1"/>
</dbReference>
<protein>
    <submittedName>
        <fullName evidence="7">Hydratase</fullName>
    </submittedName>
</protein>
<comment type="caution">
    <text evidence="7">The sequence shown here is derived from an EMBL/GenBank/DDBJ whole genome shotgun (WGS) entry which is preliminary data.</text>
</comment>
<evidence type="ECO:0000256" key="4">
    <source>
        <dbReference type="ARBA" id="ARBA00023014"/>
    </source>
</evidence>
<dbReference type="PANTHER" id="PTHR43160">
    <property type="entry name" value="ACONITATE HYDRATASE B"/>
    <property type="match status" value="1"/>
</dbReference>
<gene>
    <name evidence="7" type="ORF">NSA47_09060</name>
</gene>
<dbReference type="GO" id="GO:0006099">
    <property type="term" value="P:tricarboxylic acid cycle"/>
    <property type="evidence" value="ECO:0007669"/>
    <property type="project" value="TreeGrafter"/>
</dbReference>
<dbReference type="InterPro" id="IPR015928">
    <property type="entry name" value="Aconitase/3IPM_dehydase_swvl"/>
</dbReference>
<keyword evidence="4" id="KW-0411">Iron-sulfur</keyword>
<dbReference type="GO" id="GO:0046872">
    <property type="term" value="F:metal ion binding"/>
    <property type="evidence" value="ECO:0007669"/>
    <property type="project" value="UniProtKB-KW"/>
</dbReference>